<dbReference type="SUPFAM" id="SSF111369">
    <property type="entry name" value="HlyD-like secretion proteins"/>
    <property type="match status" value="1"/>
</dbReference>
<dbReference type="InterPro" id="IPR058625">
    <property type="entry name" value="MdtA-like_BSH"/>
</dbReference>
<feature type="domain" description="Multidrug resistance protein MdtA-like C-terminal permuted SH3" evidence="7">
    <location>
        <begin position="282"/>
        <end position="348"/>
    </location>
</feature>
<dbReference type="Pfam" id="PF25967">
    <property type="entry name" value="RND-MFP_C"/>
    <property type="match status" value="1"/>
</dbReference>
<dbReference type="Pfam" id="PF25954">
    <property type="entry name" value="Beta-barrel_RND_2"/>
    <property type="match status" value="1"/>
</dbReference>
<keyword evidence="9" id="KW-1185">Reference proteome</keyword>
<dbReference type="InterPro" id="IPR006143">
    <property type="entry name" value="RND_pump_MFP"/>
</dbReference>
<evidence type="ECO:0000256" key="2">
    <source>
        <dbReference type="ARBA" id="ARBA00009477"/>
    </source>
</evidence>
<dbReference type="Pfam" id="PF25917">
    <property type="entry name" value="BSH_RND"/>
    <property type="match status" value="1"/>
</dbReference>
<dbReference type="RefSeq" id="WP_150942395.1">
    <property type="nucleotide sequence ID" value="NZ_VCMV01000004.1"/>
</dbReference>
<dbReference type="Gene3D" id="1.10.287.470">
    <property type="entry name" value="Helix hairpin bin"/>
    <property type="match status" value="1"/>
</dbReference>
<evidence type="ECO:0000259" key="6">
    <source>
        <dbReference type="Pfam" id="PF25954"/>
    </source>
</evidence>
<feature type="coiled-coil region" evidence="4">
    <location>
        <begin position="111"/>
        <end position="169"/>
    </location>
</feature>
<dbReference type="FunFam" id="2.40.30.170:FF:000010">
    <property type="entry name" value="Efflux RND transporter periplasmic adaptor subunit"/>
    <property type="match status" value="1"/>
</dbReference>
<dbReference type="AlphaFoldDB" id="A0A5N3PG28"/>
<name>A0A5N3PG28_9HYPH</name>
<evidence type="ECO:0000256" key="3">
    <source>
        <dbReference type="ARBA" id="ARBA00022448"/>
    </source>
</evidence>
<dbReference type="NCBIfam" id="TIGR01730">
    <property type="entry name" value="RND_mfp"/>
    <property type="match status" value="1"/>
</dbReference>
<dbReference type="PANTHER" id="PTHR30469">
    <property type="entry name" value="MULTIDRUG RESISTANCE PROTEIN MDTA"/>
    <property type="match status" value="1"/>
</dbReference>
<dbReference type="PANTHER" id="PTHR30469:SF36">
    <property type="entry name" value="BLL3903 PROTEIN"/>
    <property type="match status" value="1"/>
</dbReference>
<dbReference type="InterPro" id="IPR058792">
    <property type="entry name" value="Beta-barrel_RND_2"/>
</dbReference>
<gene>
    <name evidence="8" type="ORF">FEZ63_04245</name>
</gene>
<dbReference type="GO" id="GO:1990281">
    <property type="term" value="C:efflux pump complex"/>
    <property type="evidence" value="ECO:0007669"/>
    <property type="project" value="TreeGrafter"/>
</dbReference>
<comment type="similarity">
    <text evidence="2">Belongs to the membrane fusion protein (MFP) (TC 8.A.1) family.</text>
</comment>
<evidence type="ECO:0000256" key="4">
    <source>
        <dbReference type="SAM" id="Coils"/>
    </source>
</evidence>
<comment type="subcellular location">
    <subcellularLocation>
        <location evidence="1">Cell envelope</location>
    </subcellularLocation>
</comment>
<proteinExistence type="inferred from homology"/>
<feature type="domain" description="CusB-like beta-barrel" evidence="6">
    <location>
        <begin position="204"/>
        <end position="275"/>
    </location>
</feature>
<dbReference type="Gene3D" id="2.40.420.20">
    <property type="match status" value="1"/>
</dbReference>
<dbReference type="InterPro" id="IPR058627">
    <property type="entry name" value="MdtA-like_C"/>
</dbReference>
<comment type="caution">
    <text evidence="8">The sequence shown here is derived from an EMBL/GenBank/DDBJ whole genome shotgun (WGS) entry which is preliminary data.</text>
</comment>
<dbReference type="Proteomes" id="UP000325684">
    <property type="component" value="Unassembled WGS sequence"/>
</dbReference>
<evidence type="ECO:0000313" key="9">
    <source>
        <dbReference type="Proteomes" id="UP000325684"/>
    </source>
</evidence>
<protein>
    <submittedName>
        <fullName evidence="8">Efflux RND transporter periplasmic adaptor subunit</fullName>
    </submittedName>
</protein>
<evidence type="ECO:0000256" key="1">
    <source>
        <dbReference type="ARBA" id="ARBA00004196"/>
    </source>
</evidence>
<dbReference type="EMBL" id="VCMV01000004">
    <property type="protein sequence ID" value="KAB0268659.1"/>
    <property type="molecule type" value="Genomic_DNA"/>
</dbReference>
<accession>A0A5N3PG28</accession>
<evidence type="ECO:0000259" key="5">
    <source>
        <dbReference type="Pfam" id="PF25917"/>
    </source>
</evidence>
<keyword evidence="3" id="KW-0813">Transport</keyword>
<dbReference type="GO" id="GO:0015562">
    <property type="term" value="F:efflux transmembrane transporter activity"/>
    <property type="evidence" value="ECO:0007669"/>
    <property type="project" value="TreeGrafter"/>
</dbReference>
<feature type="domain" description="Multidrug resistance protein MdtA-like barrel-sandwich hybrid" evidence="5">
    <location>
        <begin position="77"/>
        <end position="191"/>
    </location>
</feature>
<sequence length="377" mass="40468">MKRRLVVTLVFVLAIGLCAGLIWFNFFKERMIKDFFANMKPPAQAVSSAKVEAKTWNPAIGAIGTARAANGVELAFETAGIVKEIQFKANQNVTKGAVLVQLDDTVERADLQDVQANVKTAESAFERAKTLSSRGYGTEANFDQASAFLAAARSRLARLQATIEQKALKAPFSGVIGIPRIDVGQYLQPGTVIASFQDLDSMKVDFTVPEQVAADVKLGQEVHVGVSETNLPFSGKVIGKDPRVDPKTRLVSVQALVEDNKDGSILPGQFLHVEVVLPPQPNIVTVPQTAVVTSLYGDYVFTIDEEDKAGEKVLTTKQVFVKTGRRRGGAIEVVSGITPGQLVVASGQNKLQAGSTVKINNSVDVTKFDATKLANGQ</sequence>
<dbReference type="Gene3D" id="2.40.30.170">
    <property type="match status" value="1"/>
</dbReference>
<dbReference type="Gene3D" id="2.40.50.100">
    <property type="match status" value="1"/>
</dbReference>
<dbReference type="OrthoDB" id="9806939at2"/>
<organism evidence="8 9">
    <name type="scientific">Microvirga brassicacearum</name>
    <dbReference type="NCBI Taxonomy" id="2580413"/>
    <lineage>
        <taxon>Bacteria</taxon>
        <taxon>Pseudomonadati</taxon>
        <taxon>Pseudomonadota</taxon>
        <taxon>Alphaproteobacteria</taxon>
        <taxon>Hyphomicrobiales</taxon>
        <taxon>Methylobacteriaceae</taxon>
        <taxon>Microvirga</taxon>
    </lineage>
</organism>
<reference evidence="8 9" key="1">
    <citation type="journal article" date="2019" name="Microorganisms">
        <title>Genome Insights into the Novel Species Microvirga brassicacearum, a Rapeseed Endophyte with Biotechnological Potential.</title>
        <authorList>
            <person name="Jimenez-Gomez A."/>
            <person name="Saati-Santamaria Z."/>
            <person name="Igual J.M."/>
            <person name="Rivas R."/>
            <person name="Mateos P.F."/>
            <person name="Garcia-Fraile P."/>
        </authorList>
    </citation>
    <scope>NUCLEOTIDE SEQUENCE [LARGE SCALE GENOMIC DNA]</scope>
    <source>
        <strain evidence="8 9">CDVBN77</strain>
    </source>
</reference>
<evidence type="ECO:0000259" key="7">
    <source>
        <dbReference type="Pfam" id="PF25967"/>
    </source>
</evidence>
<evidence type="ECO:0000313" key="8">
    <source>
        <dbReference type="EMBL" id="KAB0268659.1"/>
    </source>
</evidence>
<keyword evidence="4" id="KW-0175">Coiled coil</keyword>